<evidence type="ECO:0000313" key="3">
    <source>
        <dbReference type="Proteomes" id="UP000054477"/>
    </source>
</evidence>
<protein>
    <submittedName>
        <fullName evidence="2">Uncharacterized protein</fullName>
    </submittedName>
</protein>
<dbReference type="STRING" id="1095629.A0A0C9WKC6"/>
<dbReference type="HOGENOM" id="CLU_139282_0_0_1"/>
<feature type="chain" id="PRO_5002206003" evidence="1">
    <location>
        <begin position="27"/>
        <end position="130"/>
    </location>
</feature>
<reference evidence="2 3" key="1">
    <citation type="submission" date="2014-04" db="EMBL/GenBank/DDBJ databases">
        <authorList>
            <consortium name="DOE Joint Genome Institute"/>
            <person name="Kuo A."/>
            <person name="Kohler A."/>
            <person name="Nagy L.G."/>
            <person name="Floudas D."/>
            <person name="Copeland A."/>
            <person name="Barry K.W."/>
            <person name="Cichocki N."/>
            <person name="Veneault-Fourrey C."/>
            <person name="LaButti K."/>
            <person name="Lindquist E.A."/>
            <person name="Lipzen A."/>
            <person name="Lundell T."/>
            <person name="Morin E."/>
            <person name="Murat C."/>
            <person name="Sun H."/>
            <person name="Tunlid A."/>
            <person name="Henrissat B."/>
            <person name="Grigoriev I.V."/>
            <person name="Hibbett D.S."/>
            <person name="Martin F."/>
            <person name="Nordberg H.P."/>
            <person name="Cantor M.N."/>
            <person name="Hua S.X."/>
        </authorList>
    </citation>
    <scope>NUCLEOTIDE SEQUENCE [LARGE SCALE GENOMIC DNA]</scope>
    <source>
        <strain evidence="2 3">LaAM-08-1</strain>
    </source>
</reference>
<organism evidence="2 3">
    <name type="scientific">Laccaria amethystina LaAM-08-1</name>
    <dbReference type="NCBI Taxonomy" id="1095629"/>
    <lineage>
        <taxon>Eukaryota</taxon>
        <taxon>Fungi</taxon>
        <taxon>Dikarya</taxon>
        <taxon>Basidiomycota</taxon>
        <taxon>Agaricomycotina</taxon>
        <taxon>Agaricomycetes</taxon>
        <taxon>Agaricomycetidae</taxon>
        <taxon>Agaricales</taxon>
        <taxon>Agaricineae</taxon>
        <taxon>Hydnangiaceae</taxon>
        <taxon>Laccaria</taxon>
    </lineage>
</organism>
<sequence length="130" mass="14188">MKWMIKARVNSVMFISFGLVPPFCASSDIPYPTSSNDDVEAMATSYVETAASDSRSLLQTDELCDITARFPEGWLSVMTGPTASGKVALLMALLREMTLQQGKIIMSKNTSSIDENGYMHAISTLLNLRG</sequence>
<feature type="signal peptide" evidence="1">
    <location>
        <begin position="1"/>
        <end position="26"/>
    </location>
</feature>
<dbReference type="AlphaFoldDB" id="A0A0C9WKC6"/>
<dbReference type="OrthoDB" id="3027112at2759"/>
<evidence type="ECO:0000256" key="1">
    <source>
        <dbReference type="SAM" id="SignalP"/>
    </source>
</evidence>
<dbReference type="Proteomes" id="UP000054477">
    <property type="component" value="Unassembled WGS sequence"/>
</dbReference>
<dbReference type="Gene3D" id="3.40.50.300">
    <property type="entry name" value="P-loop containing nucleotide triphosphate hydrolases"/>
    <property type="match status" value="1"/>
</dbReference>
<dbReference type="EMBL" id="KN838730">
    <property type="protein sequence ID" value="KIJ96209.1"/>
    <property type="molecule type" value="Genomic_DNA"/>
</dbReference>
<accession>A0A0C9WKC6</accession>
<gene>
    <name evidence="2" type="ORF">K443DRAFT_294293</name>
</gene>
<name>A0A0C9WKC6_9AGAR</name>
<reference evidence="3" key="2">
    <citation type="submission" date="2015-01" db="EMBL/GenBank/DDBJ databases">
        <title>Evolutionary Origins and Diversification of the Mycorrhizal Mutualists.</title>
        <authorList>
            <consortium name="DOE Joint Genome Institute"/>
            <consortium name="Mycorrhizal Genomics Consortium"/>
            <person name="Kohler A."/>
            <person name="Kuo A."/>
            <person name="Nagy L.G."/>
            <person name="Floudas D."/>
            <person name="Copeland A."/>
            <person name="Barry K.W."/>
            <person name="Cichocki N."/>
            <person name="Veneault-Fourrey C."/>
            <person name="LaButti K."/>
            <person name="Lindquist E.A."/>
            <person name="Lipzen A."/>
            <person name="Lundell T."/>
            <person name="Morin E."/>
            <person name="Murat C."/>
            <person name="Riley R."/>
            <person name="Ohm R."/>
            <person name="Sun H."/>
            <person name="Tunlid A."/>
            <person name="Henrissat B."/>
            <person name="Grigoriev I.V."/>
            <person name="Hibbett D.S."/>
            <person name="Martin F."/>
        </authorList>
    </citation>
    <scope>NUCLEOTIDE SEQUENCE [LARGE SCALE GENOMIC DNA]</scope>
    <source>
        <strain evidence="3">LaAM-08-1</strain>
    </source>
</reference>
<proteinExistence type="predicted"/>
<evidence type="ECO:0000313" key="2">
    <source>
        <dbReference type="EMBL" id="KIJ96209.1"/>
    </source>
</evidence>
<keyword evidence="1" id="KW-0732">Signal</keyword>
<dbReference type="InterPro" id="IPR027417">
    <property type="entry name" value="P-loop_NTPase"/>
</dbReference>
<keyword evidence="3" id="KW-1185">Reference proteome</keyword>